<dbReference type="PaxDb" id="4081-Solyc03g115840.2.1"/>
<dbReference type="InterPro" id="IPR052448">
    <property type="entry name" value="DnaJ_C16_autophagy_reg"/>
</dbReference>
<organism evidence="1">
    <name type="scientific">Solanum lycopersicum</name>
    <name type="common">Tomato</name>
    <name type="synonym">Lycopersicon esculentum</name>
    <dbReference type="NCBI Taxonomy" id="4081"/>
    <lineage>
        <taxon>Eukaryota</taxon>
        <taxon>Viridiplantae</taxon>
        <taxon>Streptophyta</taxon>
        <taxon>Embryophyta</taxon>
        <taxon>Tracheophyta</taxon>
        <taxon>Spermatophyta</taxon>
        <taxon>Magnoliopsida</taxon>
        <taxon>eudicotyledons</taxon>
        <taxon>Gunneridae</taxon>
        <taxon>Pentapetalae</taxon>
        <taxon>asterids</taxon>
        <taxon>lamiids</taxon>
        <taxon>Solanales</taxon>
        <taxon>Solanaceae</taxon>
        <taxon>Solanoideae</taxon>
        <taxon>Solaneae</taxon>
        <taxon>Solanum</taxon>
        <taxon>Solanum subgen. Lycopersicon</taxon>
    </lineage>
</organism>
<keyword evidence="2" id="KW-1185">Reference proteome</keyword>
<name>A0A3Q7GH10_SOLLC</name>
<dbReference type="Gramene" id="Solyc03g115847.1.1">
    <property type="protein sequence ID" value="Solyc03g115847.1.1"/>
    <property type="gene ID" value="Solyc03g115847.1"/>
</dbReference>
<protein>
    <submittedName>
        <fullName evidence="1">Uncharacterized protein</fullName>
    </submittedName>
</protein>
<dbReference type="Proteomes" id="UP000004994">
    <property type="component" value="Chromosome 3"/>
</dbReference>
<dbReference type="AlphaFoldDB" id="A0A3Q7GH10"/>
<dbReference type="InParanoid" id="A0A3Q7GH10"/>
<dbReference type="OMA" id="ENQINHP"/>
<evidence type="ECO:0000313" key="2">
    <source>
        <dbReference type="Proteomes" id="UP000004994"/>
    </source>
</evidence>
<dbReference type="PANTHER" id="PTHR44303:SF2">
    <property type="entry name" value="DNAJ HOMOLOG SUBFAMILY C MEMBER 16"/>
    <property type="match status" value="1"/>
</dbReference>
<reference evidence="1" key="2">
    <citation type="submission" date="2019-01" db="UniProtKB">
        <authorList>
            <consortium name="EnsemblPlants"/>
        </authorList>
    </citation>
    <scope>IDENTIFICATION</scope>
    <source>
        <strain evidence="1">cv. Heinz 1706</strain>
    </source>
</reference>
<dbReference type="EnsemblPlants" id="Solyc03g115847.1.1">
    <property type="protein sequence ID" value="Solyc03g115847.1.1"/>
    <property type="gene ID" value="Solyc03g115847.1"/>
</dbReference>
<evidence type="ECO:0000313" key="1">
    <source>
        <dbReference type="EnsemblPlants" id="Solyc03g115847.1.1"/>
    </source>
</evidence>
<accession>A0A3Q7GH10</accession>
<sequence>MWYQRLWMDLKTGQLIMKGLEKVDVGYVRVHITILVDMNEGKTLENQINHPNIDRFFIFSMTNFVSQARYAFELLTNKIWKRDYDLYSIDEQFVSFLFFQHVVEKAKEQYVGRSISEITFPLLETISIDPEDHAVDVINSENFLSKLGTDKALLIQIFSPGSARCAQFSNKWKRIVTLLDGVADTGVIDVADVQLATYLAEKRPGGLPYFRHGKYFN</sequence>
<proteinExistence type="predicted"/>
<reference evidence="1" key="1">
    <citation type="journal article" date="2012" name="Nature">
        <title>The tomato genome sequence provides insights into fleshy fruit evolution.</title>
        <authorList>
            <consortium name="Tomato Genome Consortium"/>
        </authorList>
    </citation>
    <scope>NUCLEOTIDE SEQUENCE [LARGE SCALE GENOMIC DNA]</scope>
    <source>
        <strain evidence="1">cv. Heinz 1706</strain>
    </source>
</reference>
<dbReference type="PANTHER" id="PTHR44303">
    <property type="entry name" value="DNAJ HOMOLOG SUBFAMILY C MEMBER 16"/>
    <property type="match status" value="1"/>
</dbReference>
<dbReference type="STRING" id="4081.A0A3Q7GH10"/>